<evidence type="ECO:0000256" key="5">
    <source>
        <dbReference type="ARBA" id="ARBA00022989"/>
    </source>
</evidence>
<evidence type="ECO:0000256" key="4">
    <source>
        <dbReference type="ARBA" id="ARBA00022692"/>
    </source>
</evidence>
<evidence type="ECO:0000256" key="6">
    <source>
        <dbReference type="ARBA" id="ARBA00023136"/>
    </source>
</evidence>
<keyword evidence="2 7" id="KW-0813">Transport</keyword>
<sequence>MTVFSGNRIKALLLHLALVAAALVTLFPLFWMVSVSLMPSAEANRFPPPLLPESPTLEHYRILFSRLSLATYLLNSTLIAALVTALSLLINSLAGYAFAKLRFRGRDRLFRLLLASMVIPAQVAMLPLFLMLKEMGLVNTYGGVIVPGMASIFGIFLIRQYALSIPDSLLDAARIDGAGEFRIYRTLVLPLCKPILVTLAIFTFLGAWNDFMWPLIILTENDLYTLPVALANLLGEHAQDAELMMAGSVLTVLPVILLFFALQKYYIEGLVLGSVKE</sequence>
<dbReference type="InterPro" id="IPR035906">
    <property type="entry name" value="MetI-like_sf"/>
</dbReference>
<keyword evidence="5 7" id="KW-1133">Transmembrane helix</keyword>
<evidence type="ECO:0000313" key="9">
    <source>
        <dbReference type="EMBL" id="BBA34120.1"/>
    </source>
</evidence>
<feature type="transmembrane region" description="Helical" evidence="7">
    <location>
        <begin position="110"/>
        <end position="132"/>
    </location>
</feature>
<dbReference type="Pfam" id="PF00528">
    <property type="entry name" value="BPD_transp_1"/>
    <property type="match status" value="1"/>
</dbReference>
<dbReference type="InterPro" id="IPR000515">
    <property type="entry name" value="MetI-like"/>
</dbReference>
<keyword evidence="10" id="KW-1185">Reference proteome</keyword>
<feature type="transmembrane region" description="Helical" evidence="7">
    <location>
        <begin position="69"/>
        <end position="98"/>
    </location>
</feature>
<dbReference type="GO" id="GO:0055085">
    <property type="term" value="P:transmembrane transport"/>
    <property type="evidence" value="ECO:0007669"/>
    <property type="project" value="InterPro"/>
</dbReference>
<gene>
    <name evidence="9" type="ORF">sS8_2168</name>
</gene>
<protein>
    <submittedName>
        <fullName evidence="9">Carbohydrate ABC transporter membrane protein 2, CUT1 family</fullName>
    </submittedName>
</protein>
<dbReference type="GO" id="GO:0005886">
    <property type="term" value="C:plasma membrane"/>
    <property type="evidence" value="ECO:0007669"/>
    <property type="project" value="UniProtKB-SubCell"/>
</dbReference>
<evidence type="ECO:0000256" key="1">
    <source>
        <dbReference type="ARBA" id="ARBA00004651"/>
    </source>
</evidence>
<dbReference type="PANTHER" id="PTHR43744">
    <property type="entry name" value="ABC TRANSPORTER PERMEASE PROTEIN MG189-RELATED-RELATED"/>
    <property type="match status" value="1"/>
</dbReference>
<dbReference type="Proteomes" id="UP000266313">
    <property type="component" value="Chromosome"/>
</dbReference>
<feature type="transmembrane region" description="Helical" evidence="7">
    <location>
        <begin position="243"/>
        <end position="262"/>
    </location>
</feature>
<name>A0A250KR46_9GAMM</name>
<evidence type="ECO:0000256" key="7">
    <source>
        <dbReference type="RuleBase" id="RU363032"/>
    </source>
</evidence>
<keyword evidence="6 7" id="KW-0472">Membrane</keyword>
<evidence type="ECO:0000256" key="3">
    <source>
        <dbReference type="ARBA" id="ARBA00022475"/>
    </source>
</evidence>
<feature type="transmembrane region" description="Helical" evidence="7">
    <location>
        <begin position="187"/>
        <end position="208"/>
    </location>
</feature>
<keyword evidence="3" id="KW-1003">Cell membrane</keyword>
<dbReference type="EMBL" id="AP017928">
    <property type="protein sequence ID" value="BBA34120.1"/>
    <property type="molecule type" value="Genomic_DNA"/>
</dbReference>
<keyword evidence="4 7" id="KW-0812">Transmembrane</keyword>
<comment type="subcellular location">
    <subcellularLocation>
        <location evidence="1 7">Cell membrane</location>
        <topology evidence="1 7">Multi-pass membrane protein</topology>
    </subcellularLocation>
</comment>
<evidence type="ECO:0000256" key="2">
    <source>
        <dbReference type="ARBA" id="ARBA00022448"/>
    </source>
</evidence>
<organism evidence="9 10">
    <name type="scientific">Methylocaldum marinum</name>
    <dbReference type="NCBI Taxonomy" id="1432792"/>
    <lineage>
        <taxon>Bacteria</taxon>
        <taxon>Pseudomonadati</taxon>
        <taxon>Pseudomonadota</taxon>
        <taxon>Gammaproteobacteria</taxon>
        <taxon>Methylococcales</taxon>
        <taxon>Methylococcaceae</taxon>
        <taxon>Methylocaldum</taxon>
    </lineage>
</organism>
<dbReference type="KEGG" id="mmai:sS8_2168"/>
<dbReference type="AlphaFoldDB" id="A0A250KR46"/>
<proteinExistence type="inferred from homology"/>
<dbReference type="RefSeq" id="WP_232020594.1">
    <property type="nucleotide sequence ID" value="NZ_AP017928.1"/>
</dbReference>
<evidence type="ECO:0000259" key="8">
    <source>
        <dbReference type="PROSITE" id="PS50928"/>
    </source>
</evidence>
<accession>A0A250KR46</accession>
<comment type="similarity">
    <text evidence="7">Belongs to the binding-protein-dependent transport system permease family.</text>
</comment>
<dbReference type="PANTHER" id="PTHR43744:SF12">
    <property type="entry name" value="ABC TRANSPORTER PERMEASE PROTEIN MG189-RELATED"/>
    <property type="match status" value="1"/>
</dbReference>
<dbReference type="Gene3D" id="1.10.3720.10">
    <property type="entry name" value="MetI-like"/>
    <property type="match status" value="1"/>
</dbReference>
<dbReference type="PROSITE" id="PS50928">
    <property type="entry name" value="ABC_TM1"/>
    <property type="match status" value="1"/>
</dbReference>
<reference evidence="9 10" key="1">
    <citation type="submission" date="2016-12" db="EMBL/GenBank/DDBJ databases">
        <title>Genome sequencing of Methylocaldum marinum.</title>
        <authorList>
            <person name="Takeuchi M."/>
            <person name="Kamagata Y."/>
            <person name="Hiraoka S."/>
            <person name="Oshima K."/>
            <person name="Hattori M."/>
            <person name="Iwasaki W."/>
        </authorList>
    </citation>
    <scope>NUCLEOTIDE SEQUENCE [LARGE SCALE GENOMIC DNA]</scope>
    <source>
        <strain evidence="9 10">S8</strain>
    </source>
</reference>
<evidence type="ECO:0000313" key="10">
    <source>
        <dbReference type="Proteomes" id="UP000266313"/>
    </source>
</evidence>
<feature type="transmembrane region" description="Helical" evidence="7">
    <location>
        <begin position="138"/>
        <end position="158"/>
    </location>
</feature>
<dbReference type="SUPFAM" id="SSF161098">
    <property type="entry name" value="MetI-like"/>
    <property type="match status" value="1"/>
</dbReference>
<dbReference type="CDD" id="cd06261">
    <property type="entry name" value="TM_PBP2"/>
    <property type="match status" value="1"/>
</dbReference>
<feature type="domain" description="ABC transmembrane type-1" evidence="8">
    <location>
        <begin position="73"/>
        <end position="262"/>
    </location>
</feature>